<protein>
    <submittedName>
        <fullName evidence="2">Uncharacterized protein</fullName>
    </submittedName>
</protein>
<dbReference type="KEGG" id="dal:Dalk_4551"/>
<dbReference type="eggNOG" id="ENOG5034412">
    <property type="taxonomic scope" value="Bacteria"/>
</dbReference>
<accession>B8FCR6</accession>
<sequence length="230" mass="25977">MKKLTYAVIFTLLLVVSSYAGTTATSGITAQTIIDRIEQELNDESGTLFSDAEAVRWINEAVNMVAEMSGCLELTQTVTLAANTQSYSVTTSHYDILSAMYDNGSSSSRRFYFLAPVSPNDPEKFNRETGRPQYFFEWANYVYLWPIPDSSVADTTVTLFLAGKPTGVSATSSTIETPYYFDKALLDWCCYKFWKKANQIERAMIFRQSFEQVISRYTLQIRKPLQPAAQ</sequence>
<name>B8FCR6_DESAL</name>
<reference evidence="2 3" key="1">
    <citation type="journal article" date="2012" name="Environ. Microbiol.">
        <title>The genome sequence of Desulfatibacillum alkenivorans AK-01: a blueprint for anaerobic alkane oxidation.</title>
        <authorList>
            <person name="Callaghan A.V."/>
            <person name="Morris B.E."/>
            <person name="Pereira I.A."/>
            <person name="McInerney M.J."/>
            <person name="Austin R.N."/>
            <person name="Groves J.T."/>
            <person name="Kukor J.J."/>
            <person name="Suflita J.M."/>
            <person name="Young L.Y."/>
            <person name="Zylstra G.J."/>
            <person name="Wawrik B."/>
        </authorList>
    </citation>
    <scope>NUCLEOTIDE SEQUENCE [LARGE SCALE GENOMIC DNA]</scope>
    <source>
        <strain evidence="2 3">AK-01</strain>
    </source>
</reference>
<keyword evidence="3" id="KW-1185">Reference proteome</keyword>
<keyword evidence="1" id="KW-0732">Signal</keyword>
<proteinExistence type="predicted"/>
<feature type="chain" id="PRO_5002872199" evidence="1">
    <location>
        <begin position="21"/>
        <end position="230"/>
    </location>
</feature>
<dbReference type="Pfam" id="PF24175">
    <property type="entry name" value="SU10_adaptor"/>
    <property type="match status" value="1"/>
</dbReference>
<evidence type="ECO:0000256" key="1">
    <source>
        <dbReference type="SAM" id="SignalP"/>
    </source>
</evidence>
<evidence type="ECO:0000313" key="2">
    <source>
        <dbReference type="EMBL" id="ACL06229.1"/>
    </source>
</evidence>
<dbReference type="InterPro" id="IPR056209">
    <property type="entry name" value="SU10_adaptor"/>
</dbReference>
<feature type="signal peptide" evidence="1">
    <location>
        <begin position="1"/>
        <end position="20"/>
    </location>
</feature>
<dbReference type="EMBL" id="CP001322">
    <property type="protein sequence ID" value="ACL06229.1"/>
    <property type="molecule type" value="Genomic_DNA"/>
</dbReference>
<organism evidence="2 3">
    <name type="scientific">Desulfatibacillum aliphaticivorans</name>
    <dbReference type="NCBI Taxonomy" id="218208"/>
    <lineage>
        <taxon>Bacteria</taxon>
        <taxon>Pseudomonadati</taxon>
        <taxon>Thermodesulfobacteriota</taxon>
        <taxon>Desulfobacteria</taxon>
        <taxon>Desulfobacterales</taxon>
        <taxon>Desulfatibacillaceae</taxon>
        <taxon>Desulfatibacillum</taxon>
    </lineage>
</organism>
<gene>
    <name evidence="2" type="ordered locus">Dalk_4551</name>
</gene>
<evidence type="ECO:0000313" key="3">
    <source>
        <dbReference type="Proteomes" id="UP000000739"/>
    </source>
</evidence>
<dbReference type="HOGENOM" id="CLU_1203217_0_0_7"/>
<dbReference type="RefSeq" id="WP_015949268.1">
    <property type="nucleotide sequence ID" value="NC_011768.1"/>
</dbReference>
<dbReference type="Proteomes" id="UP000000739">
    <property type="component" value="Chromosome"/>
</dbReference>
<dbReference type="AlphaFoldDB" id="B8FCR6"/>